<dbReference type="Proteomes" id="UP000225947">
    <property type="component" value="Segment"/>
</dbReference>
<evidence type="ECO:0000313" key="2">
    <source>
        <dbReference type="Proteomes" id="UP000225947"/>
    </source>
</evidence>
<protein>
    <submittedName>
        <fullName evidence="1">Uncharacterized protein</fullName>
    </submittedName>
</protein>
<organism evidence="1 2">
    <name type="scientific">Acinetobacter phage vB_AbaM_ME3</name>
    <dbReference type="NCBI Taxonomy" id="1837876"/>
    <lineage>
        <taxon>Viruses</taxon>
        <taxon>Duplodnaviria</taxon>
        <taxon>Heunggongvirae</taxon>
        <taxon>Uroviricota</taxon>
        <taxon>Caudoviricetes</taxon>
        <taxon>Metrivirus</taxon>
        <taxon>Metrivirus ME3</taxon>
    </lineage>
</organism>
<keyword evidence="2" id="KW-1185">Reference proteome</keyword>
<name>A0A172Q0J8_9CAUD</name>
<evidence type="ECO:0000313" key="1">
    <source>
        <dbReference type="EMBL" id="AND75365.1"/>
    </source>
</evidence>
<gene>
    <name evidence="1" type="ORF">ME3_204</name>
</gene>
<reference evidence="2" key="1">
    <citation type="submission" date="2016-03" db="EMBL/GenBank/DDBJ databases">
        <title>Characterization of Acinetobacter baumannii phage vB_AbaM_ME3.</title>
        <authorList>
            <person name="Buttimer C.T.H."/>
            <person name="Elbreki M."/>
            <person name="Coffey A."/>
        </authorList>
    </citation>
    <scope>NUCLEOTIDE SEQUENCE [LARGE SCALE GENOMIC DNA]</scope>
</reference>
<sequence length="213" mass="25129">MSSLSYSSKCMSSVIKCEDGTWIIKASYVINTSELNVITIGDVEFVCKLYHMFDNYYKIVEIEQVRSKPIVLRQRVNYDTIDIENLLTLVKDVSKCNYRISEKQHYQFFSPVTPWTYQEEDKFAKVTRYQLVSLFHLYGLDTERLIKLVWNNVYNMWDVRISSDSQIRNIEARNQKAKSILEAIVKLFPDIKADFWMTPDPQGNSTIRFFIKV</sequence>
<proteinExistence type="predicted"/>
<accession>A0A172Q0J8</accession>
<dbReference type="EMBL" id="KU935715">
    <property type="protein sequence ID" value="AND75365.1"/>
    <property type="molecule type" value="Genomic_DNA"/>
</dbReference>